<dbReference type="GO" id="GO:0036064">
    <property type="term" value="C:ciliary basal body"/>
    <property type="evidence" value="ECO:0007669"/>
    <property type="project" value="TreeGrafter"/>
</dbReference>
<evidence type="ECO:0000256" key="1">
    <source>
        <dbReference type="SAM" id="Coils"/>
    </source>
</evidence>
<dbReference type="EMBL" id="OC318507">
    <property type="protein sequence ID" value="CAD7402290.1"/>
    <property type="molecule type" value="Genomic_DNA"/>
</dbReference>
<dbReference type="GO" id="GO:0034451">
    <property type="term" value="C:centriolar satellite"/>
    <property type="evidence" value="ECO:0007669"/>
    <property type="project" value="TreeGrafter"/>
</dbReference>
<evidence type="ECO:0000256" key="2">
    <source>
        <dbReference type="SAM" id="MobiDB-lite"/>
    </source>
</evidence>
<dbReference type="InterPro" id="IPR052300">
    <property type="entry name" value="Adhesion_Centrosome_assoc"/>
</dbReference>
<protein>
    <submittedName>
        <fullName evidence="3">Uncharacterized protein</fullName>
    </submittedName>
</protein>
<sequence>MSSSDEFGENQAAPLTMIQFERNVLASISDLSNELEFLGFSALPSFNVDNTHLDSNTLIILLTSLIKVTWRLARRLQTNVIVRQERESIHCRVADDNSSLKAQVQLLKSDVSKKEEQLFTSDSKHKELKIKFDKAQRDLKHEKEEELRMLTLEEVNPHLLRGRVENHLGNPPPIHPTEIRTSISQSKAVQLNTTSVLANYATEAGHKRLTQTGRCGAKKKVPNLVLNLKQLVTHSAGSLPQFQNVPSRRSNHLISVIISRYCPWQPVDSVELLEVLRLKSKLMHQDSQYSHLVRRRDQEIIELQDQLRQTMGLGLPRGLRKPQLLPAEQEALYKGVICKFETNNQVLIQENILLREAFYRLHTDLGLVTWQYKDLLDKYSKPGVVIDLPEILSKNFYKLPYETVSKEFNSSSRKYFDALQTFIKIFNNKLKSDQTEMGSPLIDMKKSSFPSVRVKQKPKPK</sequence>
<organism evidence="3">
    <name type="scientific">Timema cristinae</name>
    <name type="common">Walking stick</name>
    <dbReference type="NCBI Taxonomy" id="61476"/>
    <lineage>
        <taxon>Eukaryota</taxon>
        <taxon>Metazoa</taxon>
        <taxon>Ecdysozoa</taxon>
        <taxon>Arthropoda</taxon>
        <taxon>Hexapoda</taxon>
        <taxon>Insecta</taxon>
        <taxon>Pterygota</taxon>
        <taxon>Neoptera</taxon>
        <taxon>Polyneoptera</taxon>
        <taxon>Phasmatodea</taxon>
        <taxon>Timematodea</taxon>
        <taxon>Timematoidea</taxon>
        <taxon>Timematidae</taxon>
        <taxon>Timema</taxon>
    </lineage>
</organism>
<evidence type="ECO:0000313" key="3">
    <source>
        <dbReference type="EMBL" id="CAD7402290.1"/>
    </source>
</evidence>
<dbReference type="AlphaFoldDB" id="A0A7R9GYN5"/>
<name>A0A7R9GYN5_TIMCR</name>
<dbReference type="PANTHER" id="PTHR46507:SF4">
    <property type="entry name" value="SSX FAMILY MEMBER 2 INTERACTING PROTEIN"/>
    <property type="match status" value="1"/>
</dbReference>
<accession>A0A7R9GYN5</accession>
<dbReference type="PANTHER" id="PTHR46507">
    <property type="entry name" value="AFADIN- AND ALPHA-ACTININ-BINDING PROTEIN"/>
    <property type="match status" value="1"/>
</dbReference>
<keyword evidence="1" id="KW-0175">Coiled coil</keyword>
<feature type="region of interest" description="Disordered" evidence="2">
    <location>
        <begin position="441"/>
        <end position="461"/>
    </location>
</feature>
<feature type="coiled-coil region" evidence="1">
    <location>
        <begin position="97"/>
        <end position="145"/>
    </location>
</feature>
<gene>
    <name evidence="3" type="ORF">TCEB3V08_LOCUS6419</name>
</gene>
<proteinExistence type="predicted"/>
<dbReference type="GO" id="GO:0035735">
    <property type="term" value="P:intraciliary transport involved in cilium assembly"/>
    <property type="evidence" value="ECO:0007669"/>
    <property type="project" value="TreeGrafter"/>
</dbReference>
<reference evidence="3" key="1">
    <citation type="submission" date="2020-11" db="EMBL/GenBank/DDBJ databases">
        <authorList>
            <person name="Tran Van P."/>
        </authorList>
    </citation>
    <scope>NUCLEOTIDE SEQUENCE</scope>
</reference>